<dbReference type="Gene3D" id="1.10.357.10">
    <property type="entry name" value="Tetracycline Repressor, domain 2"/>
    <property type="match status" value="1"/>
</dbReference>
<organism evidence="2 3">
    <name type="scientific">Anaerosacchariphilus polymeriproducens</name>
    <dbReference type="NCBI Taxonomy" id="1812858"/>
    <lineage>
        <taxon>Bacteria</taxon>
        <taxon>Bacillati</taxon>
        <taxon>Bacillota</taxon>
        <taxon>Clostridia</taxon>
        <taxon>Lachnospirales</taxon>
        <taxon>Lachnospiraceae</taxon>
        <taxon>Anaerosacchariphilus</taxon>
    </lineage>
</organism>
<dbReference type="Pfam" id="PF14278">
    <property type="entry name" value="TetR_C_8"/>
    <property type="match status" value="1"/>
</dbReference>
<name>A0A371AVQ4_9FIRM</name>
<comment type="caution">
    <text evidence="2">The sequence shown here is derived from an EMBL/GenBank/DDBJ whole genome shotgun (WGS) entry which is preliminary data.</text>
</comment>
<protein>
    <recommendedName>
        <fullName evidence="1">Transcriptional regulator TetR C-terminal Firmicutes type domain-containing protein</fullName>
    </recommendedName>
</protein>
<evidence type="ECO:0000259" key="1">
    <source>
        <dbReference type="Pfam" id="PF14278"/>
    </source>
</evidence>
<feature type="domain" description="Transcriptional regulator TetR C-terminal Firmicutes type" evidence="1">
    <location>
        <begin position="16"/>
        <end position="66"/>
    </location>
</feature>
<accession>A0A371AVQ4</accession>
<dbReference type="AlphaFoldDB" id="A0A371AVQ4"/>
<dbReference type="EMBL" id="QRCT01000020">
    <property type="protein sequence ID" value="RDU23665.1"/>
    <property type="molecule type" value="Genomic_DNA"/>
</dbReference>
<dbReference type="Proteomes" id="UP000255036">
    <property type="component" value="Unassembled WGS sequence"/>
</dbReference>
<sequence length="74" mass="8200">MLELIYRTAGEIAPVIFQNVKPDVQVDDEVLSFSLSYSLGGLNGLLIKWVEEGMKMSSEQIKSILEGALRIAMI</sequence>
<evidence type="ECO:0000313" key="2">
    <source>
        <dbReference type="EMBL" id="RDU23665.1"/>
    </source>
</evidence>
<evidence type="ECO:0000313" key="3">
    <source>
        <dbReference type="Proteomes" id="UP000255036"/>
    </source>
</evidence>
<reference evidence="2 3" key="1">
    <citation type="submission" date="2018-07" db="EMBL/GenBank/DDBJ databases">
        <title>Anaerosacharophilus polymeroproducens gen. nov. sp. nov., an anaerobic bacterium isolated from salt field.</title>
        <authorList>
            <person name="Kim W."/>
            <person name="Yang S.-H."/>
            <person name="Oh J."/>
            <person name="Lee J.-H."/>
            <person name="Kwon K.K."/>
        </authorList>
    </citation>
    <scope>NUCLEOTIDE SEQUENCE [LARGE SCALE GENOMIC DNA]</scope>
    <source>
        <strain evidence="2 3">MCWD5</strain>
    </source>
</reference>
<proteinExistence type="predicted"/>
<gene>
    <name evidence="2" type="ORF">DWV06_08770</name>
</gene>
<dbReference type="InterPro" id="IPR039532">
    <property type="entry name" value="TetR_C_Firmicutes"/>
</dbReference>
<keyword evidence="3" id="KW-1185">Reference proteome</keyword>
<dbReference type="RefSeq" id="WP_115481810.1">
    <property type="nucleotide sequence ID" value="NZ_QRCT01000020.1"/>
</dbReference>